<dbReference type="AlphaFoldDB" id="A0A6B0UTQ8"/>
<organism evidence="1">
    <name type="scientific">Ixodes ricinus</name>
    <name type="common">Common tick</name>
    <name type="synonym">Acarus ricinus</name>
    <dbReference type="NCBI Taxonomy" id="34613"/>
    <lineage>
        <taxon>Eukaryota</taxon>
        <taxon>Metazoa</taxon>
        <taxon>Ecdysozoa</taxon>
        <taxon>Arthropoda</taxon>
        <taxon>Chelicerata</taxon>
        <taxon>Arachnida</taxon>
        <taxon>Acari</taxon>
        <taxon>Parasitiformes</taxon>
        <taxon>Ixodida</taxon>
        <taxon>Ixodoidea</taxon>
        <taxon>Ixodidae</taxon>
        <taxon>Ixodinae</taxon>
        <taxon>Ixodes</taxon>
    </lineage>
</organism>
<sequence length="142" mass="15109">MTTPVVAAATVPSSLTSTTALCSTADTRSLSSLMSSVRVLRMKNRNGWSTLNTTGSGPRLYGTMTTPVVAAATVPSSLTSTTALCSTADTRRLPSLMPDRSAPDSKICLMPRDCRGAFKEYLVSSLNLGRSTVIFRSLRSER</sequence>
<reference evidence="1" key="1">
    <citation type="submission" date="2019-12" db="EMBL/GenBank/DDBJ databases">
        <title>An insight into the sialome of adult female Ixodes ricinus ticks feeding for 6 days.</title>
        <authorList>
            <person name="Perner J."/>
            <person name="Ribeiro J.M.C."/>
        </authorList>
    </citation>
    <scope>NUCLEOTIDE SEQUENCE</scope>
    <source>
        <strain evidence="1">Semi-engorged</strain>
        <tissue evidence="1">Salivary glands</tissue>
    </source>
</reference>
<accession>A0A6B0UTQ8</accession>
<evidence type="ECO:0000313" key="1">
    <source>
        <dbReference type="EMBL" id="MXU93153.1"/>
    </source>
</evidence>
<name>A0A6B0UTQ8_IXORI</name>
<dbReference type="EMBL" id="GIFC01011070">
    <property type="protein sequence ID" value="MXU93153.1"/>
    <property type="molecule type" value="Transcribed_RNA"/>
</dbReference>
<proteinExistence type="predicted"/>
<protein>
    <submittedName>
        <fullName evidence="1">Putative secreted protein</fullName>
    </submittedName>
</protein>